<reference evidence="2 3" key="1">
    <citation type="submission" date="2019-05" db="EMBL/GenBank/DDBJ databases">
        <title>Pasteurellaceae isolates from reptiles.</title>
        <authorList>
            <person name="Bojesen A.M."/>
            <person name="Lund E."/>
        </authorList>
    </citation>
    <scope>NUCLEOTIDE SEQUENCE [LARGE SCALE GENOMIC DNA]</scope>
    <source>
        <strain evidence="2 3">ELNT2x</strain>
    </source>
</reference>
<organism evidence="2 3">
    <name type="scientific">Testudinibacter aquarius</name>
    <dbReference type="NCBI Taxonomy" id="1524974"/>
    <lineage>
        <taxon>Bacteria</taxon>
        <taxon>Pseudomonadati</taxon>
        <taxon>Pseudomonadota</taxon>
        <taxon>Gammaproteobacteria</taxon>
        <taxon>Pasteurellales</taxon>
        <taxon>Pasteurellaceae</taxon>
        <taxon>Testudinibacter</taxon>
    </lineage>
</organism>
<comment type="caution">
    <text evidence="2">The sequence shown here is derived from an EMBL/GenBank/DDBJ whole genome shotgun (WGS) entry which is preliminary data.</text>
</comment>
<feature type="signal peptide" evidence="1">
    <location>
        <begin position="1"/>
        <end position="28"/>
    </location>
</feature>
<protein>
    <submittedName>
        <fullName evidence="2">Uncharacterized protein</fullName>
    </submittedName>
</protein>
<proteinExistence type="predicted"/>
<keyword evidence="1" id="KW-0732">Signal</keyword>
<dbReference type="Proteomes" id="UP000305526">
    <property type="component" value="Unassembled WGS sequence"/>
</dbReference>
<feature type="chain" id="PRO_5045227891" evidence="1">
    <location>
        <begin position="29"/>
        <end position="97"/>
    </location>
</feature>
<evidence type="ECO:0000313" key="3">
    <source>
        <dbReference type="Proteomes" id="UP000305526"/>
    </source>
</evidence>
<gene>
    <name evidence="2" type="ORF">FHQ21_07455</name>
</gene>
<evidence type="ECO:0000313" key="2">
    <source>
        <dbReference type="EMBL" id="TNG91493.1"/>
    </source>
</evidence>
<evidence type="ECO:0000256" key="1">
    <source>
        <dbReference type="SAM" id="SignalP"/>
    </source>
</evidence>
<sequence>MSNHQMLQNTFLIGLMTLLMLSSPTGLSQQTIETYTKQVNQGYIRDFALQCILPEENMKAVPPQKIVLETKRIDTVKADPYTRSANVTVVIDNAVTP</sequence>
<accession>A0ABY2XV72</accession>
<dbReference type="RefSeq" id="WP_132964539.1">
    <property type="nucleotide sequence ID" value="NZ_LEKL01000014.1"/>
</dbReference>
<name>A0ABY2XV72_9PAST</name>
<dbReference type="EMBL" id="VDGV01000062">
    <property type="protein sequence ID" value="TNG91493.1"/>
    <property type="molecule type" value="Genomic_DNA"/>
</dbReference>
<keyword evidence="3" id="KW-1185">Reference proteome</keyword>